<dbReference type="InterPro" id="IPR000924">
    <property type="entry name" value="Glu/Gln-tRNA-synth"/>
</dbReference>
<keyword evidence="2 7" id="KW-0479">Metal-binding</keyword>
<dbReference type="PRINTS" id="PR00987">
    <property type="entry name" value="TRNASYNTHGLU"/>
</dbReference>
<evidence type="ECO:0000256" key="6">
    <source>
        <dbReference type="ARBA" id="ARBA00023146"/>
    </source>
</evidence>
<dbReference type="PANTHER" id="PTHR43311:SF1">
    <property type="entry name" value="GLUTAMYL-Q TRNA(ASP) SYNTHETASE"/>
    <property type="match status" value="1"/>
</dbReference>
<feature type="binding site" evidence="7">
    <location>
        <position position="173"/>
    </location>
    <ligand>
        <name>L-glutamate</name>
        <dbReference type="ChEBI" id="CHEBI:29985"/>
    </ligand>
</feature>
<feature type="binding site" evidence="7">
    <location>
        <position position="232"/>
    </location>
    <ligand>
        <name>ATP</name>
        <dbReference type="ChEBI" id="CHEBI:30616"/>
    </ligand>
</feature>
<evidence type="ECO:0000256" key="8">
    <source>
        <dbReference type="RuleBase" id="RU363037"/>
    </source>
</evidence>
<dbReference type="STRING" id="1267021.FPB0191_01966"/>
<name>A0A0A7S4J7_FRIPE</name>
<keyword evidence="8" id="KW-0648">Protein biosynthesis</keyword>
<dbReference type="NCBIfam" id="NF004314">
    <property type="entry name" value="PRK05710.1-3"/>
    <property type="match status" value="1"/>
</dbReference>
<dbReference type="SUPFAM" id="SSF52374">
    <property type="entry name" value="Nucleotidylyl transferase"/>
    <property type="match status" value="1"/>
</dbReference>
<dbReference type="GO" id="GO:0005524">
    <property type="term" value="F:ATP binding"/>
    <property type="evidence" value="ECO:0007669"/>
    <property type="project" value="UniProtKB-KW"/>
</dbReference>
<dbReference type="EMBL" id="CP009056">
    <property type="protein sequence ID" value="AJA45777.1"/>
    <property type="molecule type" value="Genomic_DNA"/>
</dbReference>
<dbReference type="PANTHER" id="PTHR43311">
    <property type="entry name" value="GLUTAMATE--TRNA LIGASE"/>
    <property type="match status" value="1"/>
</dbReference>
<feature type="binding site" evidence="7">
    <location>
        <position position="42"/>
    </location>
    <ligand>
        <name>L-glutamate</name>
        <dbReference type="ChEBI" id="CHEBI:29985"/>
    </ligand>
</feature>
<dbReference type="Proteomes" id="UP000030901">
    <property type="component" value="Chromosome"/>
</dbReference>
<feature type="binding site" evidence="7">
    <location>
        <position position="191"/>
    </location>
    <ligand>
        <name>L-glutamate</name>
        <dbReference type="ChEBI" id="CHEBI:29985"/>
    </ligand>
</feature>
<dbReference type="GO" id="GO:0008270">
    <property type="term" value="F:zinc ion binding"/>
    <property type="evidence" value="ECO:0007669"/>
    <property type="project" value="UniProtKB-UniRule"/>
</dbReference>
<gene>
    <name evidence="7" type="primary">gluQ</name>
    <name evidence="10" type="ORF">FPB0191_01966</name>
</gene>
<dbReference type="OrthoDB" id="9807503at2"/>
<comment type="function">
    <text evidence="7">Catalyzes the tRNA-independent activation of glutamate in presence of ATP and the subsequent transfer of glutamate onto a tRNA(Asp). Glutamate is transferred on the 2-amino-5-(4,5-dihydroxy-2-cyclopenten-1-yl) moiety of the queuosine in the wobble position of the QUC anticodon.</text>
</comment>
<dbReference type="GO" id="GO:0006400">
    <property type="term" value="P:tRNA modification"/>
    <property type="evidence" value="ECO:0007669"/>
    <property type="project" value="InterPro"/>
</dbReference>
<dbReference type="AlphaFoldDB" id="A0A0A7S4J7"/>
<evidence type="ECO:0000256" key="3">
    <source>
        <dbReference type="ARBA" id="ARBA00022741"/>
    </source>
</evidence>
<dbReference type="InterPro" id="IPR049940">
    <property type="entry name" value="GluQ/Sye"/>
</dbReference>
<dbReference type="Gene3D" id="3.40.50.620">
    <property type="entry name" value="HUPs"/>
    <property type="match status" value="1"/>
</dbReference>
<dbReference type="InterPro" id="IPR014729">
    <property type="entry name" value="Rossmann-like_a/b/a_fold"/>
</dbReference>
<dbReference type="KEGG" id="fpp:FPB0191_01966"/>
<organism evidence="10 11">
    <name type="scientific">Frischella perrara</name>
    <dbReference type="NCBI Taxonomy" id="1267021"/>
    <lineage>
        <taxon>Bacteria</taxon>
        <taxon>Pseudomonadati</taxon>
        <taxon>Pseudomonadota</taxon>
        <taxon>Gammaproteobacteria</taxon>
        <taxon>Orbales</taxon>
        <taxon>Orbaceae</taxon>
        <taxon>Frischella</taxon>
    </lineage>
</organism>
<feature type="binding site" evidence="7">
    <location>
        <position position="113"/>
    </location>
    <ligand>
        <name>Zn(2+)</name>
        <dbReference type="ChEBI" id="CHEBI:29105"/>
    </ligand>
</feature>
<dbReference type="InterPro" id="IPR022380">
    <property type="entry name" value="Glu-Q_tRNA(Asp)_Synthase"/>
</dbReference>
<reference evidence="10 11" key="1">
    <citation type="journal article" date="2014" name="Appl. Environ. Microbiol.">
        <title>Gut symbionts from distinct hosts exhibit genotoxic activity via divergent colibactin biosynthetic pathways.</title>
        <authorList>
            <person name="Engel P."/>
            <person name="Vizcaino M.I."/>
            <person name="Crawford J.M."/>
        </authorList>
    </citation>
    <scope>NUCLEOTIDE SEQUENCE [LARGE SCALE GENOMIC DNA]</scope>
    <source>
        <strain evidence="10 11">PEB0191</strain>
    </source>
</reference>
<evidence type="ECO:0000313" key="10">
    <source>
        <dbReference type="EMBL" id="AJA45777.1"/>
    </source>
</evidence>
<feature type="binding site" evidence="7">
    <location>
        <position position="98"/>
    </location>
    <ligand>
        <name>Zn(2+)</name>
        <dbReference type="ChEBI" id="CHEBI:29105"/>
    </ligand>
</feature>
<proteinExistence type="inferred from homology"/>
<evidence type="ECO:0000256" key="4">
    <source>
        <dbReference type="ARBA" id="ARBA00022833"/>
    </source>
</evidence>
<feature type="binding site" evidence="7">
    <location>
        <position position="100"/>
    </location>
    <ligand>
        <name>Zn(2+)</name>
        <dbReference type="ChEBI" id="CHEBI:29105"/>
    </ligand>
</feature>
<keyword evidence="1 7" id="KW-0436">Ligase</keyword>
<evidence type="ECO:0000256" key="1">
    <source>
        <dbReference type="ARBA" id="ARBA00022598"/>
    </source>
</evidence>
<evidence type="ECO:0000313" key="11">
    <source>
        <dbReference type="Proteomes" id="UP000030901"/>
    </source>
</evidence>
<feature type="domain" description="Glutamyl/glutaminyl-tRNA synthetase class Ib catalytic" evidence="9">
    <location>
        <begin position="6"/>
        <end position="248"/>
    </location>
</feature>
<dbReference type="GO" id="GO:0006424">
    <property type="term" value="P:glutamyl-tRNA aminoacylation"/>
    <property type="evidence" value="ECO:0007669"/>
    <property type="project" value="InterPro"/>
</dbReference>
<dbReference type="RefSeq" id="WP_039105687.1">
    <property type="nucleotide sequence ID" value="NZ_CP009056.1"/>
</dbReference>
<comment type="similarity">
    <text evidence="7">Belongs to the class-I aminoacyl-tRNA synthetase family. GluQ subfamily.</text>
</comment>
<feature type="binding site" evidence="7">
    <location>
        <begin position="6"/>
        <end position="10"/>
    </location>
    <ligand>
        <name>L-glutamate</name>
        <dbReference type="ChEBI" id="CHEBI:29985"/>
    </ligand>
</feature>
<accession>A0A0A7S4J7</accession>
<evidence type="ECO:0000256" key="2">
    <source>
        <dbReference type="ARBA" id="ARBA00022723"/>
    </source>
</evidence>
<keyword evidence="5 7" id="KW-0067">ATP-binding</keyword>
<feature type="short sequence motif" description="'KMSKS' region" evidence="7">
    <location>
        <begin position="229"/>
        <end position="233"/>
    </location>
</feature>
<dbReference type="Pfam" id="PF00749">
    <property type="entry name" value="tRNA-synt_1c"/>
    <property type="match status" value="1"/>
</dbReference>
<keyword evidence="4 7" id="KW-0862">Zinc</keyword>
<evidence type="ECO:0000256" key="5">
    <source>
        <dbReference type="ARBA" id="ARBA00022840"/>
    </source>
</evidence>
<sequence length="294" mass="33709">MSNVGRFAPSPSGLLHFGSLITALASYLQAKSNNGEWLVRIEDIDPPREVVGAAQKILFTLEQFGLHWDRDVLYQSNRLTIYQDIINTLLKNKLAYYCNCTRQRIHGLINHTYDNHCRHLQLSTTTQQPMAVRIKQTSSIDSFIDGIRGKQTIMSNDASEDFIIYRKDGLIAYNLAVVIDDHYQGVTEIVRGADLLSVTFKQLSLYQLFNFTVPHYYHLPLALNSDRRKLSKQNHAQPISTNNVRQLTVDALRFLGQSIPDNWQDASQEQLLQWAIDHWQIKDIPKNDKLISSL</sequence>
<evidence type="ECO:0000256" key="7">
    <source>
        <dbReference type="HAMAP-Rule" id="MF_01428"/>
    </source>
</evidence>
<keyword evidence="6 7" id="KW-0030">Aminoacyl-tRNA synthetase</keyword>
<dbReference type="EC" id="6.1.1.-" evidence="7"/>
<feature type="short sequence motif" description="'HIGH' region" evidence="7">
    <location>
        <begin position="9"/>
        <end position="19"/>
    </location>
</feature>
<keyword evidence="11" id="KW-1185">Reference proteome</keyword>
<feature type="binding site" evidence="7">
    <location>
        <position position="117"/>
    </location>
    <ligand>
        <name>Zn(2+)</name>
        <dbReference type="ChEBI" id="CHEBI:29105"/>
    </ligand>
</feature>
<protein>
    <recommendedName>
        <fullName evidence="7">Glutamyl-Q tRNA(Asp) synthetase</fullName>
        <shortName evidence="7">Glu-Q-RSs</shortName>
        <ecNumber evidence="7">6.1.1.-</ecNumber>
    </recommendedName>
</protein>
<evidence type="ECO:0000259" key="9">
    <source>
        <dbReference type="Pfam" id="PF00749"/>
    </source>
</evidence>
<dbReference type="InterPro" id="IPR020058">
    <property type="entry name" value="Glu/Gln-tRNA-synth_Ib_cat-dom"/>
</dbReference>
<comment type="cofactor">
    <cofactor evidence="7">
        <name>Zn(2+)</name>
        <dbReference type="ChEBI" id="CHEBI:29105"/>
    </cofactor>
    <text evidence="7">Binds 1 zinc ion per subunit.</text>
</comment>
<dbReference type="HOGENOM" id="CLU_015768_0_1_6"/>
<dbReference type="GO" id="GO:0004818">
    <property type="term" value="F:glutamate-tRNA ligase activity"/>
    <property type="evidence" value="ECO:0007669"/>
    <property type="project" value="TreeGrafter"/>
</dbReference>
<dbReference type="FunFam" id="3.40.50.620:FF:000093">
    <property type="entry name" value="Glutamyl-Q tRNA(Asp) synthetase"/>
    <property type="match status" value="1"/>
</dbReference>
<dbReference type="GO" id="GO:0005829">
    <property type="term" value="C:cytosol"/>
    <property type="evidence" value="ECO:0007669"/>
    <property type="project" value="TreeGrafter"/>
</dbReference>
<keyword evidence="3 7" id="KW-0547">Nucleotide-binding</keyword>
<dbReference type="HAMAP" id="MF_01428">
    <property type="entry name" value="Glu_Q_tRNA_synth"/>
    <property type="match status" value="1"/>
</dbReference>
<dbReference type="NCBIfam" id="TIGR03838">
    <property type="entry name" value="queuosine_YadB"/>
    <property type="match status" value="1"/>
</dbReference>